<keyword evidence="1" id="KW-0812">Transmembrane</keyword>
<feature type="transmembrane region" description="Helical" evidence="1">
    <location>
        <begin position="283"/>
        <end position="304"/>
    </location>
</feature>
<feature type="transmembrane region" description="Helical" evidence="1">
    <location>
        <begin position="310"/>
        <end position="327"/>
    </location>
</feature>
<feature type="transmembrane region" description="Helical" evidence="1">
    <location>
        <begin position="117"/>
        <end position="136"/>
    </location>
</feature>
<sequence>MSLVREPTRAPLHDARSGMPLDAVKYWLVSVALVAGAFIAWRSHSMLPAKLFLDEFIIRRFITGELQSDGPSSYGTTGWLYRVTGLGSIPEVFPILAYLVFAAAVVVAVGWRTIPRMSFPAIGLAAGSLLLGGVYLSQYSKEFFVLPLAILLLAARRSWKLEVAWIALALLYATYVRQYWYLVVALYLVFRFVLPAVKSAWMLIPVILVGFLALVVAFQFVMGVPFTFFRTDINTVLDYDRSTQLDDLVPGLAIPTQWVNAVAMMLWIAFPVWMIFSGDVVQLLAGTFMAVCWALAIGRIRFIVGTRTGAVLPLAFLLAFLMVQTAFEPDYGSYLRHITPQLPLFLALFAATAKSERMPS</sequence>
<protein>
    <recommendedName>
        <fullName evidence="4">DUF2029 domain-containing protein</fullName>
    </recommendedName>
</protein>
<feature type="transmembrane region" description="Helical" evidence="1">
    <location>
        <begin position="202"/>
        <end position="222"/>
    </location>
</feature>
<keyword evidence="3" id="KW-1185">Reference proteome</keyword>
<proteinExistence type="predicted"/>
<feature type="transmembrane region" description="Helical" evidence="1">
    <location>
        <begin position="258"/>
        <end position="276"/>
    </location>
</feature>
<keyword evidence="1" id="KW-1133">Transmembrane helix</keyword>
<feature type="transmembrane region" description="Helical" evidence="1">
    <location>
        <begin position="165"/>
        <end position="190"/>
    </location>
</feature>
<evidence type="ECO:0000313" key="2">
    <source>
        <dbReference type="EMBL" id="WOQ69274.1"/>
    </source>
</evidence>
<gene>
    <name evidence="2" type="ORF">RYJ27_11310</name>
</gene>
<dbReference type="AlphaFoldDB" id="A0AAU0MH12"/>
<evidence type="ECO:0008006" key="4">
    <source>
        <dbReference type="Google" id="ProtNLM"/>
    </source>
</evidence>
<evidence type="ECO:0000313" key="3">
    <source>
        <dbReference type="Proteomes" id="UP001329313"/>
    </source>
</evidence>
<keyword evidence="1" id="KW-0472">Membrane</keyword>
<accession>A0AAU0MH12</accession>
<organism evidence="2 3">
    <name type="scientific">Microbacterium limosum</name>
    <dbReference type="NCBI Taxonomy" id="3079935"/>
    <lineage>
        <taxon>Bacteria</taxon>
        <taxon>Bacillati</taxon>
        <taxon>Actinomycetota</taxon>
        <taxon>Actinomycetes</taxon>
        <taxon>Micrococcales</taxon>
        <taxon>Microbacteriaceae</taxon>
        <taxon>Microbacterium</taxon>
    </lineage>
</organism>
<feature type="transmembrane region" description="Helical" evidence="1">
    <location>
        <begin position="92"/>
        <end position="111"/>
    </location>
</feature>
<dbReference type="KEGG" id="mliy:RYJ27_11310"/>
<feature type="transmembrane region" description="Helical" evidence="1">
    <location>
        <begin position="24"/>
        <end position="41"/>
    </location>
</feature>
<evidence type="ECO:0000256" key="1">
    <source>
        <dbReference type="SAM" id="Phobius"/>
    </source>
</evidence>
<dbReference type="RefSeq" id="WP_330170405.1">
    <property type="nucleotide sequence ID" value="NZ_CP137080.1"/>
</dbReference>
<name>A0AAU0MH12_9MICO</name>
<dbReference type="Proteomes" id="UP001329313">
    <property type="component" value="Chromosome"/>
</dbReference>
<reference evidence="2 3" key="1">
    <citation type="submission" date="2023-10" db="EMBL/GenBank/DDBJ databases">
        <title>Y20.</title>
        <authorList>
            <person name="Zhang G."/>
            <person name="Ding Y."/>
        </authorList>
    </citation>
    <scope>NUCLEOTIDE SEQUENCE [LARGE SCALE GENOMIC DNA]</scope>
    <source>
        <strain evidence="2 3">Y20</strain>
    </source>
</reference>
<dbReference type="EMBL" id="CP137080">
    <property type="protein sequence ID" value="WOQ69274.1"/>
    <property type="molecule type" value="Genomic_DNA"/>
</dbReference>